<comment type="caution">
    <text evidence="2">The sequence shown here is derived from an EMBL/GenBank/DDBJ whole genome shotgun (WGS) entry which is preliminary data.</text>
</comment>
<evidence type="ECO:0000313" key="3">
    <source>
        <dbReference type="Proteomes" id="UP000238137"/>
    </source>
</evidence>
<feature type="transmembrane region" description="Helical" evidence="1">
    <location>
        <begin position="65"/>
        <end position="85"/>
    </location>
</feature>
<keyword evidence="1" id="KW-1133">Transmembrane helix</keyword>
<feature type="transmembrane region" description="Helical" evidence="1">
    <location>
        <begin position="21"/>
        <end position="40"/>
    </location>
</feature>
<keyword evidence="1" id="KW-0472">Membrane</keyword>
<reference evidence="2" key="1">
    <citation type="submission" date="2018-05" db="EMBL/GenBank/DDBJ databases">
        <title>Reclassification of Methylarcula marina and Methylarcula terricola as Paracoccus methylarcula sp.nov., comb.nov. and Paracoccus terricola comb.nov.</title>
        <authorList>
            <person name="Shmareva M.N."/>
            <person name="Doronina N.V."/>
            <person name="Vasilenko O.V."/>
            <person name="Tarlachkov S.V."/>
            <person name="Trotsenko Y.A."/>
        </authorList>
    </citation>
    <scope>NUCLEOTIDE SEQUENCE [LARGE SCALE GENOMIC DNA]</scope>
    <source>
        <strain evidence="2">VKM B-2159</strain>
    </source>
</reference>
<organism evidence="2 3">
    <name type="scientific">Paracoccus methylarcula</name>
    <dbReference type="NCBI Taxonomy" id="72022"/>
    <lineage>
        <taxon>Bacteria</taxon>
        <taxon>Pseudomonadati</taxon>
        <taxon>Pseudomonadota</taxon>
        <taxon>Alphaproteobacteria</taxon>
        <taxon>Rhodobacterales</taxon>
        <taxon>Paracoccaceae</taxon>
        <taxon>Paracoccus</taxon>
    </lineage>
</organism>
<protein>
    <submittedName>
        <fullName evidence="2">Uncharacterized protein</fullName>
    </submittedName>
</protein>
<keyword evidence="1" id="KW-0812">Transmembrane</keyword>
<dbReference type="Proteomes" id="UP000238137">
    <property type="component" value="Unassembled WGS sequence"/>
</dbReference>
<sequence length="221" mass="24679">MLAFRIVIHSIRQIICNVPAMLRLSWAPVGLHVLAIYGLFNAGERRLLLRNFSDQYPPETAGREVLLLLIFFFLAIWLAVSFHRFILRGEEPPAIPALSRETRSYLTRSVLIVGMIILLVITAPILLVEPVILRWSAGLPGIALGEESAFEKGKASLTGHYWLLFSVAAIVSVIGYIAHTLAALSGLPVLYYIVSNWFPVLLNLSILTTLWGHFVEGRELH</sequence>
<gene>
    <name evidence="2" type="ORF">A7A09_004280</name>
</gene>
<dbReference type="AlphaFoldDB" id="A0A3R7PQZ7"/>
<evidence type="ECO:0000313" key="2">
    <source>
        <dbReference type="EMBL" id="RNF35628.1"/>
    </source>
</evidence>
<name>A0A3R7PQZ7_9RHOB</name>
<proteinExistence type="predicted"/>
<feature type="transmembrane region" description="Helical" evidence="1">
    <location>
        <begin position="105"/>
        <end position="127"/>
    </location>
</feature>
<accession>A0A3R7PQZ7</accession>
<feature type="transmembrane region" description="Helical" evidence="1">
    <location>
        <begin position="189"/>
        <end position="211"/>
    </location>
</feature>
<dbReference type="EMBL" id="PXNQ02000002">
    <property type="protein sequence ID" value="RNF35628.1"/>
    <property type="molecule type" value="Genomic_DNA"/>
</dbReference>
<dbReference type="RefSeq" id="WP_106690234.1">
    <property type="nucleotide sequence ID" value="NZ_PXNQ02000002.1"/>
</dbReference>
<dbReference type="OrthoDB" id="7704812at2"/>
<evidence type="ECO:0000256" key="1">
    <source>
        <dbReference type="SAM" id="Phobius"/>
    </source>
</evidence>
<keyword evidence="3" id="KW-1185">Reference proteome</keyword>
<feature type="transmembrane region" description="Helical" evidence="1">
    <location>
        <begin position="161"/>
        <end position="182"/>
    </location>
</feature>